<name>A0A319DAC0_9EURO</name>
<proteinExistence type="predicted"/>
<dbReference type="Proteomes" id="UP000247810">
    <property type="component" value="Unassembled WGS sequence"/>
</dbReference>
<accession>A0A319DAC0</accession>
<dbReference type="EMBL" id="KZ825879">
    <property type="protein sequence ID" value="PYH94131.1"/>
    <property type="molecule type" value="Genomic_DNA"/>
</dbReference>
<dbReference type="AlphaFoldDB" id="A0A319DAC0"/>
<reference evidence="1 2" key="1">
    <citation type="submission" date="2018-02" db="EMBL/GenBank/DDBJ databases">
        <title>The genomes of Aspergillus section Nigri reveals drivers in fungal speciation.</title>
        <authorList>
            <consortium name="DOE Joint Genome Institute"/>
            <person name="Vesth T.C."/>
            <person name="Nybo J."/>
            <person name="Theobald S."/>
            <person name="Brandl J."/>
            <person name="Frisvad J.C."/>
            <person name="Nielsen K.F."/>
            <person name="Lyhne E.K."/>
            <person name="Kogle M.E."/>
            <person name="Kuo A."/>
            <person name="Riley R."/>
            <person name="Clum A."/>
            <person name="Nolan M."/>
            <person name="Lipzen A."/>
            <person name="Salamov A."/>
            <person name="Henrissat B."/>
            <person name="Wiebenga A."/>
            <person name="De vries R.P."/>
            <person name="Grigoriev I.V."/>
            <person name="Mortensen U.H."/>
            <person name="Andersen M.R."/>
            <person name="Baker S.E."/>
        </authorList>
    </citation>
    <scope>NUCLEOTIDE SEQUENCE [LARGE SCALE GENOMIC DNA]</scope>
    <source>
        <strain evidence="1 2">CBS 707.79</strain>
    </source>
</reference>
<dbReference type="VEuPathDB" id="FungiDB:BO71DRAFT_241601"/>
<gene>
    <name evidence="1" type="ORF">BO71DRAFT_241601</name>
</gene>
<evidence type="ECO:0000313" key="1">
    <source>
        <dbReference type="EMBL" id="PYH94131.1"/>
    </source>
</evidence>
<sequence length="96" mass="10842">MPFSHRHRRFSTEYVVVCLTVLTICLSVCLYSVCTSSAFRYPLSLRRGGKRQSSTSGEGIVRGPSLPIRRQPWTAASAKQQLILWAFRNIPTVEGR</sequence>
<keyword evidence="2" id="KW-1185">Reference proteome</keyword>
<protein>
    <submittedName>
        <fullName evidence="1">Uncharacterized protein</fullName>
    </submittedName>
</protein>
<evidence type="ECO:0000313" key="2">
    <source>
        <dbReference type="Proteomes" id="UP000247810"/>
    </source>
</evidence>
<organism evidence="1 2">
    <name type="scientific">Aspergillus ellipticus CBS 707.79</name>
    <dbReference type="NCBI Taxonomy" id="1448320"/>
    <lineage>
        <taxon>Eukaryota</taxon>
        <taxon>Fungi</taxon>
        <taxon>Dikarya</taxon>
        <taxon>Ascomycota</taxon>
        <taxon>Pezizomycotina</taxon>
        <taxon>Eurotiomycetes</taxon>
        <taxon>Eurotiomycetidae</taxon>
        <taxon>Eurotiales</taxon>
        <taxon>Aspergillaceae</taxon>
        <taxon>Aspergillus</taxon>
        <taxon>Aspergillus subgen. Circumdati</taxon>
    </lineage>
</organism>